<dbReference type="PANTHER" id="PTHR12526">
    <property type="entry name" value="GLYCOSYLTRANSFERASE"/>
    <property type="match status" value="1"/>
</dbReference>
<dbReference type="SUPFAM" id="SSF53756">
    <property type="entry name" value="UDP-Glycosyltransferase/glycogen phosphorylase"/>
    <property type="match status" value="1"/>
</dbReference>
<dbReference type="GO" id="GO:0016757">
    <property type="term" value="F:glycosyltransferase activity"/>
    <property type="evidence" value="ECO:0007669"/>
    <property type="project" value="UniProtKB-KW"/>
</dbReference>
<evidence type="ECO:0000313" key="2">
    <source>
        <dbReference type="EMBL" id="MEC6831860.1"/>
    </source>
</evidence>
<gene>
    <name evidence="2" type="ORF">VXS06_08810</name>
</gene>
<dbReference type="RefSeq" id="WP_327774702.1">
    <property type="nucleotide sequence ID" value="NZ_JAYXUG010000005.1"/>
</dbReference>
<proteinExistence type="predicted"/>
<dbReference type="Proteomes" id="UP001306119">
    <property type="component" value="Unassembled WGS sequence"/>
</dbReference>
<dbReference type="Pfam" id="PF00534">
    <property type="entry name" value="Glycos_transf_1"/>
    <property type="match status" value="1"/>
</dbReference>
<evidence type="ECO:0000259" key="1">
    <source>
        <dbReference type="Pfam" id="PF00534"/>
    </source>
</evidence>
<reference evidence="2 3" key="1">
    <citation type="submission" date="2024-01" db="EMBL/GenBank/DDBJ databases">
        <title>Active colonisers of the gastrointestinal tract of Atlantic salmon farmed in a warm water region.</title>
        <authorList>
            <person name="Bowman J.P."/>
        </authorList>
    </citation>
    <scope>NUCLEOTIDE SEQUENCE [LARGE SCALE GENOMIC DNA]</scope>
    <source>
        <strain evidence="2 3">S3MW1</strain>
    </source>
</reference>
<accession>A0ABU6L618</accession>
<dbReference type="CDD" id="cd03801">
    <property type="entry name" value="GT4_PimA-like"/>
    <property type="match status" value="1"/>
</dbReference>
<feature type="domain" description="Glycosyl transferase family 1" evidence="1">
    <location>
        <begin position="178"/>
        <end position="318"/>
    </location>
</feature>
<dbReference type="PANTHER" id="PTHR12526:SF630">
    <property type="entry name" value="GLYCOSYLTRANSFERASE"/>
    <property type="match status" value="1"/>
</dbReference>
<comment type="caution">
    <text evidence="2">The sequence shown here is derived from an EMBL/GenBank/DDBJ whole genome shotgun (WGS) entry which is preliminary data.</text>
</comment>
<name>A0ABU6L618_9GAMM</name>
<keyword evidence="2" id="KW-0328">Glycosyltransferase</keyword>
<dbReference type="Gene3D" id="3.40.50.2000">
    <property type="entry name" value="Glycogen Phosphorylase B"/>
    <property type="match status" value="2"/>
</dbReference>
<keyword evidence="2" id="KW-0808">Transferase</keyword>
<keyword evidence="3" id="KW-1185">Reference proteome</keyword>
<organism evidence="2 3">
    <name type="scientific">Photobacterium toruni</name>
    <dbReference type="NCBI Taxonomy" id="1935446"/>
    <lineage>
        <taxon>Bacteria</taxon>
        <taxon>Pseudomonadati</taxon>
        <taxon>Pseudomonadota</taxon>
        <taxon>Gammaproteobacteria</taxon>
        <taxon>Vibrionales</taxon>
        <taxon>Vibrionaceae</taxon>
        <taxon>Photobacterium</taxon>
    </lineage>
</organism>
<dbReference type="InterPro" id="IPR001296">
    <property type="entry name" value="Glyco_trans_1"/>
</dbReference>
<protein>
    <submittedName>
        <fullName evidence="2">Glycosyltransferase family 4 protein</fullName>
        <ecNumber evidence="2">2.4.-.-</ecNumber>
    </submittedName>
</protein>
<dbReference type="EC" id="2.4.-.-" evidence="2"/>
<evidence type="ECO:0000313" key="3">
    <source>
        <dbReference type="Proteomes" id="UP001306119"/>
    </source>
</evidence>
<dbReference type="EMBL" id="JAYXUG010000005">
    <property type="protein sequence ID" value="MEC6831860.1"/>
    <property type="molecule type" value="Genomic_DNA"/>
</dbReference>
<sequence length="349" mass="40192">MIVPSLDKKGPVIVAINLSNYYVKLGYDVDLLYLKEVNNRIFIDKRVRVKKLDLRSFCKFSDYDIIHSNSFLPDLITRIVSYFFRKPIYFSTVHNFMKRDFNIDYGPIKACILGFLWPLLINKTKKIFISEAQEKYLLTNYFSSNYKGQNIQIYNPVVIDDDDFSSKKEINDFICEIKNKNGKIIGVSSVLTKRKSIDTVIKSMRLLPDHYTLIVIGSGSERINLEELCFKIGVSERVIFTGFISNPFNLLKKVDLFVFPSEVEAFGLSGIEAGMLGIPLVVSEIDTFIELYPKNIAGFFPVGDENALSEAIMNKMAEDIDVEYIKRAFDEKFSLRVVSKQYLEFYNES</sequence>